<comment type="caution">
    <text evidence="2">The sequence shown here is derived from an EMBL/GenBank/DDBJ whole genome shotgun (WGS) entry which is preliminary data.</text>
</comment>
<reference evidence="2 3" key="1">
    <citation type="submission" date="2020-07" db="EMBL/GenBank/DDBJ databases">
        <title>Sequencing the genomes of 1000 actinobacteria strains.</title>
        <authorList>
            <person name="Klenk H.-P."/>
        </authorList>
    </citation>
    <scope>NUCLEOTIDE SEQUENCE [LARGE SCALE GENOMIC DNA]</scope>
    <source>
        <strain evidence="2 3">DSM 18248</strain>
    </source>
</reference>
<gene>
    <name evidence="2" type="ORF">BKA05_003117</name>
</gene>
<evidence type="ECO:0000313" key="3">
    <source>
        <dbReference type="Proteomes" id="UP000537326"/>
    </source>
</evidence>
<dbReference type="EMBL" id="JACBZI010000001">
    <property type="protein sequence ID" value="NYI11602.1"/>
    <property type="molecule type" value="Genomic_DNA"/>
</dbReference>
<dbReference type="AlphaFoldDB" id="A0A7Z0C4S6"/>
<evidence type="ECO:0000256" key="1">
    <source>
        <dbReference type="SAM" id="MobiDB-lite"/>
    </source>
</evidence>
<feature type="region of interest" description="Disordered" evidence="1">
    <location>
        <begin position="151"/>
        <end position="173"/>
    </location>
</feature>
<proteinExistence type="predicted"/>
<protein>
    <submittedName>
        <fullName evidence="2">Uncharacterized protein</fullName>
    </submittedName>
</protein>
<name>A0A7Z0C4S6_9ACTN</name>
<dbReference type="Proteomes" id="UP000537326">
    <property type="component" value="Unassembled WGS sequence"/>
</dbReference>
<evidence type="ECO:0000313" key="2">
    <source>
        <dbReference type="EMBL" id="NYI11602.1"/>
    </source>
</evidence>
<keyword evidence="3" id="KW-1185">Reference proteome</keyword>
<accession>A0A7Z0C4S6</accession>
<organism evidence="2 3">
    <name type="scientific">Nocardioides marinus</name>
    <dbReference type="NCBI Taxonomy" id="374514"/>
    <lineage>
        <taxon>Bacteria</taxon>
        <taxon>Bacillati</taxon>
        <taxon>Actinomycetota</taxon>
        <taxon>Actinomycetes</taxon>
        <taxon>Propionibacteriales</taxon>
        <taxon>Nocardioidaceae</taxon>
        <taxon>Nocardioides</taxon>
    </lineage>
</organism>
<dbReference type="RefSeq" id="WP_179532270.1">
    <property type="nucleotide sequence ID" value="NZ_BAAAPP010000017.1"/>
</dbReference>
<sequence length="173" mass="18596">MSEASGDWGTIRLRNGLSLEEAAQRLRTLQEPPVLLCPDAGELLDIAVGLMEILRLGWTVWMDSDAIAADLYGDDTSEPALPDRLIALDEQDAAAIADLDLAAEFSASGRRWVEGDDDGRPWLVHPDGRRELIGPADDVFAMLTDAVSEAQEAGALEAERNDGDPGNPQDDAS</sequence>